<dbReference type="Pfam" id="PF10025">
    <property type="entry name" value="DUF2267"/>
    <property type="match status" value="1"/>
</dbReference>
<dbReference type="eggNOG" id="COG5502">
    <property type="taxonomic scope" value="Bacteria"/>
</dbReference>
<evidence type="ECO:0000313" key="1">
    <source>
        <dbReference type="EMBL" id="ELR73722.1"/>
    </source>
</evidence>
<dbReference type="RefSeq" id="WP_009577532.1">
    <property type="nucleotide sequence ID" value="NZ_AMZN01000002.1"/>
</dbReference>
<dbReference type="Gene3D" id="1.10.490.110">
    <property type="entry name" value="Uncharacterized conserved protein DUF2267"/>
    <property type="match status" value="1"/>
</dbReference>
<organism evidence="1 2">
    <name type="scientific">Fulvivirga imtechensis AK7</name>
    <dbReference type="NCBI Taxonomy" id="1237149"/>
    <lineage>
        <taxon>Bacteria</taxon>
        <taxon>Pseudomonadati</taxon>
        <taxon>Bacteroidota</taxon>
        <taxon>Cytophagia</taxon>
        <taxon>Cytophagales</taxon>
        <taxon>Fulvivirgaceae</taxon>
        <taxon>Fulvivirga</taxon>
    </lineage>
</organism>
<sequence>MDINYDKLATNDNSCIDNIKQELNIDCNYKAGKLVGRVLHTIRDSLTYSQSAELIQKLPDDLKIIYVSDWKLNHRQLRLKHLDNLVEEVIKNDQRHAQQVLHGEVSALYAILITLKILNRYVDILAFDFFNYSLKRELAEAMTEAA</sequence>
<accession>L8K2P5</accession>
<dbReference type="InterPro" id="IPR038282">
    <property type="entry name" value="DUF2267_sf"/>
</dbReference>
<dbReference type="EMBL" id="AMZN01000002">
    <property type="protein sequence ID" value="ELR73722.1"/>
    <property type="molecule type" value="Genomic_DNA"/>
</dbReference>
<name>L8K2P5_9BACT</name>
<proteinExistence type="predicted"/>
<dbReference type="AlphaFoldDB" id="L8K2P5"/>
<dbReference type="OrthoDB" id="9839176at2"/>
<evidence type="ECO:0000313" key="2">
    <source>
        <dbReference type="Proteomes" id="UP000011135"/>
    </source>
</evidence>
<reference evidence="1 2" key="1">
    <citation type="submission" date="2012-12" db="EMBL/GenBank/DDBJ databases">
        <title>Genome assembly of Fulvivirga imtechensis AK7.</title>
        <authorList>
            <person name="Nupur N."/>
            <person name="Khatri I."/>
            <person name="Kumar R."/>
            <person name="Subramanian S."/>
            <person name="Pinnaka A."/>
        </authorList>
    </citation>
    <scope>NUCLEOTIDE SEQUENCE [LARGE SCALE GENOMIC DNA]</scope>
    <source>
        <strain evidence="1 2">AK7</strain>
    </source>
</reference>
<comment type="caution">
    <text evidence="1">The sequence shown here is derived from an EMBL/GenBank/DDBJ whole genome shotgun (WGS) entry which is preliminary data.</text>
</comment>
<keyword evidence="2" id="KW-1185">Reference proteome</keyword>
<gene>
    <name evidence="1" type="ORF">C900_01332</name>
</gene>
<dbReference type="Proteomes" id="UP000011135">
    <property type="component" value="Unassembled WGS sequence"/>
</dbReference>
<protein>
    <submittedName>
        <fullName evidence="1">Uncharacterized protein</fullName>
    </submittedName>
</protein>
<dbReference type="InterPro" id="IPR018727">
    <property type="entry name" value="DUF2267"/>
</dbReference>